<gene>
    <name evidence="1" type="ORF">DUNSADRAFT_6436</name>
</gene>
<accession>A0ABQ7H6V7</accession>
<proteinExistence type="predicted"/>
<dbReference type="EMBL" id="MU069459">
    <property type="protein sequence ID" value="KAF5842588.1"/>
    <property type="molecule type" value="Genomic_DNA"/>
</dbReference>
<evidence type="ECO:0000313" key="1">
    <source>
        <dbReference type="EMBL" id="KAF5842588.1"/>
    </source>
</evidence>
<name>A0ABQ7H6V7_DUNSA</name>
<evidence type="ECO:0000313" key="2">
    <source>
        <dbReference type="Proteomes" id="UP000815325"/>
    </source>
</evidence>
<sequence length="76" mass="8033">MLAMSPHVELQTMFIHPLPLMCTPARKALSFLYLVCPNSVSSGVCLCSGPSGHAASPAHVSLGANACWPCSVTMRF</sequence>
<comment type="caution">
    <text evidence="1">The sequence shown here is derived from an EMBL/GenBank/DDBJ whole genome shotgun (WGS) entry which is preliminary data.</text>
</comment>
<reference evidence="1" key="1">
    <citation type="submission" date="2017-08" db="EMBL/GenBank/DDBJ databases">
        <authorList>
            <person name="Polle J.E."/>
            <person name="Barry K."/>
            <person name="Cushman J."/>
            <person name="Schmutz J."/>
            <person name="Tran D."/>
            <person name="Hathwaick L.T."/>
            <person name="Yim W.C."/>
            <person name="Jenkins J."/>
            <person name="Mckie-Krisberg Z.M."/>
            <person name="Prochnik S."/>
            <person name="Lindquist E."/>
            <person name="Dockter R.B."/>
            <person name="Adam C."/>
            <person name="Molina H."/>
            <person name="Bunkerborg J."/>
            <person name="Jin E."/>
            <person name="Buchheim M."/>
            <person name="Magnuson J."/>
        </authorList>
    </citation>
    <scope>NUCLEOTIDE SEQUENCE</scope>
    <source>
        <strain evidence="1">CCAP 19/18</strain>
    </source>
</reference>
<protein>
    <submittedName>
        <fullName evidence="1">Uncharacterized protein</fullName>
    </submittedName>
</protein>
<dbReference type="Proteomes" id="UP000815325">
    <property type="component" value="Unassembled WGS sequence"/>
</dbReference>
<keyword evidence="2" id="KW-1185">Reference proteome</keyword>
<organism evidence="1 2">
    <name type="scientific">Dunaliella salina</name>
    <name type="common">Green alga</name>
    <name type="synonym">Protococcus salinus</name>
    <dbReference type="NCBI Taxonomy" id="3046"/>
    <lineage>
        <taxon>Eukaryota</taxon>
        <taxon>Viridiplantae</taxon>
        <taxon>Chlorophyta</taxon>
        <taxon>core chlorophytes</taxon>
        <taxon>Chlorophyceae</taxon>
        <taxon>CS clade</taxon>
        <taxon>Chlamydomonadales</taxon>
        <taxon>Dunaliellaceae</taxon>
        <taxon>Dunaliella</taxon>
    </lineage>
</organism>